<protein>
    <submittedName>
        <fullName evidence="2">Uncharacterized protein</fullName>
    </submittedName>
</protein>
<reference evidence="2" key="1">
    <citation type="submission" date="2021-01" db="EMBL/GenBank/DDBJ databases">
        <authorList>
            <person name="Corre E."/>
            <person name="Pelletier E."/>
            <person name="Niang G."/>
            <person name="Scheremetjew M."/>
            <person name="Finn R."/>
            <person name="Kale V."/>
            <person name="Holt S."/>
            <person name="Cochrane G."/>
            <person name="Meng A."/>
            <person name="Brown T."/>
            <person name="Cohen L."/>
        </authorList>
    </citation>
    <scope>NUCLEOTIDE SEQUENCE</scope>
    <source>
        <strain evidence="2">CCMP3105</strain>
    </source>
</reference>
<evidence type="ECO:0000256" key="1">
    <source>
        <dbReference type="SAM" id="SignalP"/>
    </source>
</evidence>
<name>A0A7S4Q8M8_9DINO</name>
<sequence length="136" mass="14988">MLGSARLCPALLFSVRLCPALSGSVRVHLSPPLPGDNMVDPTLRGILQSSVAKWNTDLYVANVTTLDPAVVQSVIDGISQKKYKYTTVTTHLVLKDQDLNDYNVTGLVKWGFWCRCLRCGPLAEASLSALRRWETL</sequence>
<organism evidence="2">
    <name type="scientific">Alexandrium monilatum</name>
    <dbReference type="NCBI Taxonomy" id="311494"/>
    <lineage>
        <taxon>Eukaryota</taxon>
        <taxon>Sar</taxon>
        <taxon>Alveolata</taxon>
        <taxon>Dinophyceae</taxon>
        <taxon>Gonyaulacales</taxon>
        <taxon>Pyrocystaceae</taxon>
        <taxon>Alexandrium</taxon>
    </lineage>
</organism>
<dbReference type="EMBL" id="HBNR01020928">
    <property type="protein sequence ID" value="CAE4574295.1"/>
    <property type="molecule type" value="Transcribed_RNA"/>
</dbReference>
<evidence type="ECO:0000313" key="2">
    <source>
        <dbReference type="EMBL" id="CAE4574295.1"/>
    </source>
</evidence>
<keyword evidence="1" id="KW-0732">Signal</keyword>
<proteinExistence type="predicted"/>
<accession>A0A7S4Q8M8</accession>
<feature type="chain" id="PRO_5031529700" evidence="1">
    <location>
        <begin position="23"/>
        <end position="136"/>
    </location>
</feature>
<feature type="signal peptide" evidence="1">
    <location>
        <begin position="1"/>
        <end position="22"/>
    </location>
</feature>
<gene>
    <name evidence="2" type="ORF">AMON00008_LOCUS13914</name>
</gene>
<dbReference type="AlphaFoldDB" id="A0A7S4Q8M8"/>